<keyword evidence="5 8" id="KW-1133">Transmembrane helix</keyword>
<comment type="caution">
    <text evidence="10">The sequence shown here is derived from an EMBL/GenBank/DDBJ whole genome shotgun (WGS) entry which is preliminary data.</text>
</comment>
<feature type="transmembrane region" description="Helical" evidence="8">
    <location>
        <begin position="221"/>
        <end position="242"/>
    </location>
</feature>
<feature type="transmembrane region" description="Helical" evidence="8">
    <location>
        <begin position="400"/>
        <end position="422"/>
    </location>
</feature>
<gene>
    <name evidence="10" type="ORF">TRAPUB_976</name>
</gene>
<evidence type="ECO:0000256" key="2">
    <source>
        <dbReference type="ARBA" id="ARBA00008335"/>
    </source>
</evidence>
<keyword evidence="11" id="KW-1185">Reference proteome</keyword>
<dbReference type="InterPro" id="IPR036259">
    <property type="entry name" value="MFS_trans_sf"/>
</dbReference>
<dbReference type="PANTHER" id="PTHR23514">
    <property type="entry name" value="BYPASS OF STOP CODON PROTEIN 6"/>
    <property type="match status" value="1"/>
</dbReference>
<dbReference type="FunFam" id="1.20.1250.20:FF:000286">
    <property type="entry name" value="MFS efflux transporter"/>
    <property type="match status" value="1"/>
</dbReference>
<dbReference type="PANTHER" id="PTHR23514:SF3">
    <property type="entry name" value="BYPASS OF STOP CODON PROTEIN 6"/>
    <property type="match status" value="1"/>
</dbReference>
<reference evidence="10 11" key="1">
    <citation type="submission" date="2016-10" db="EMBL/GenBank/DDBJ databases">
        <title>Genome sequence of the basidiomycete white-rot fungus Trametes pubescens.</title>
        <authorList>
            <person name="Makela M.R."/>
            <person name="Granchi Z."/>
            <person name="Peng M."/>
            <person name="De Vries R.P."/>
            <person name="Grigoriev I."/>
            <person name="Riley R."/>
            <person name="Hilden K."/>
        </authorList>
    </citation>
    <scope>NUCLEOTIDE SEQUENCE [LARGE SCALE GENOMIC DNA]</scope>
    <source>
        <strain evidence="10 11">FBCC735</strain>
    </source>
</reference>
<keyword evidence="3" id="KW-0813">Transport</keyword>
<dbReference type="AlphaFoldDB" id="A0A1M2VKH4"/>
<evidence type="ECO:0000259" key="9">
    <source>
        <dbReference type="PROSITE" id="PS50850"/>
    </source>
</evidence>
<organism evidence="10 11">
    <name type="scientific">Trametes pubescens</name>
    <name type="common">White-rot fungus</name>
    <dbReference type="NCBI Taxonomy" id="154538"/>
    <lineage>
        <taxon>Eukaryota</taxon>
        <taxon>Fungi</taxon>
        <taxon>Dikarya</taxon>
        <taxon>Basidiomycota</taxon>
        <taxon>Agaricomycotina</taxon>
        <taxon>Agaricomycetes</taxon>
        <taxon>Polyporales</taxon>
        <taxon>Polyporaceae</taxon>
        <taxon>Trametes</taxon>
    </lineage>
</organism>
<dbReference type="InterPro" id="IPR051788">
    <property type="entry name" value="MFS_Transporter"/>
</dbReference>
<feature type="transmembrane region" description="Helical" evidence="8">
    <location>
        <begin position="280"/>
        <end position="306"/>
    </location>
</feature>
<evidence type="ECO:0000313" key="11">
    <source>
        <dbReference type="Proteomes" id="UP000184267"/>
    </source>
</evidence>
<dbReference type="OrthoDB" id="413079at2759"/>
<sequence>MDPSVTSVPAAGQNMAQLGEKGAAPSAGLRDSEKVLQEVVYNDVDATRPPSLRNVDAAKTPAMRRKAQIQFATLCWSIFVAGWNDGTLGPLLPRLQEVYHVGYAIVSLIFIANCVGFLSGASTYLYLTDRFGFGKMVVFASVVAMVGFSLESAAPPFPAYVIGYLFSGFGMSFLDAGSNAFVASLSEDTSNKMGIMHALYGVGAMCAPLVSTQFARFQRWSFVYLVHIGITLANAVLEVLAFRFKSQEDCLQETGQAPPEKTKESEAGMNKYQQIFRLRAVHLMAFFIFTYVGVEVTIGGWIVTYVINERHGGPNSGYISSGFFGGLTVGRIALLWLNKRIGEWRVVFLYIVVCLGLELVVWLVPDLLSGAICVSFVGFFLGPIYPIVMNHAGAVLPPELISGGIGWISSFGAAGAAVFPFITGAIASRTSIASLQPL</sequence>
<dbReference type="EMBL" id="MNAD01001081">
    <property type="protein sequence ID" value="OJT08121.1"/>
    <property type="molecule type" value="Genomic_DNA"/>
</dbReference>
<evidence type="ECO:0000256" key="1">
    <source>
        <dbReference type="ARBA" id="ARBA00004127"/>
    </source>
</evidence>
<feature type="transmembrane region" description="Helical" evidence="8">
    <location>
        <begin position="194"/>
        <end position="215"/>
    </location>
</feature>
<dbReference type="GO" id="GO:0022857">
    <property type="term" value="F:transmembrane transporter activity"/>
    <property type="evidence" value="ECO:0007669"/>
    <property type="project" value="InterPro"/>
</dbReference>
<dbReference type="Gene3D" id="1.20.1250.20">
    <property type="entry name" value="MFS general substrate transporter like domains"/>
    <property type="match status" value="2"/>
</dbReference>
<proteinExistence type="inferred from homology"/>
<evidence type="ECO:0000256" key="3">
    <source>
        <dbReference type="ARBA" id="ARBA00022448"/>
    </source>
</evidence>
<evidence type="ECO:0000256" key="6">
    <source>
        <dbReference type="ARBA" id="ARBA00023136"/>
    </source>
</evidence>
<feature type="region of interest" description="Disordered" evidence="7">
    <location>
        <begin position="1"/>
        <end position="29"/>
    </location>
</feature>
<dbReference type="OMA" id="NKMGIMH"/>
<dbReference type="GO" id="GO:0016020">
    <property type="term" value="C:membrane"/>
    <property type="evidence" value="ECO:0007669"/>
    <property type="project" value="TreeGrafter"/>
</dbReference>
<feature type="transmembrane region" description="Helical" evidence="8">
    <location>
        <begin position="103"/>
        <end position="126"/>
    </location>
</feature>
<feature type="transmembrane region" description="Helical" evidence="8">
    <location>
        <begin position="318"/>
        <end position="337"/>
    </location>
</feature>
<keyword evidence="6 8" id="KW-0472">Membrane</keyword>
<comment type="subcellular location">
    <subcellularLocation>
        <location evidence="1">Endomembrane system</location>
        <topology evidence="1">Multi-pass membrane protein</topology>
    </subcellularLocation>
</comment>
<evidence type="ECO:0000256" key="8">
    <source>
        <dbReference type="SAM" id="Phobius"/>
    </source>
</evidence>
<feature type="transmembrane region" description="Helical" evidence="8">
    <location>
        <begin position="162"/>
        <end position="182"/>
    </location>
</feature>
<feature type="transmembrane region" description="Helical" evidence="8">
    <location>
        <begin position="67"/>
        <end position="83"/>
    </location>
</feature>
<dbReference type="InterPro" id="IPR011701">
    <property type="entry name" value="MFS"/>
</dbReference>
<dbReference type="Proteomes" id="UP000184267">
    <property type="component" value="Unassembled WGS sequence"/>
</dbReference>
<feature type="transmembrane region" description="Helical" evidence="8">
    <location>
        <begin position="344"/>
        <end position="362"/>
    </location>
</feature>
<evidence type="ECO:0000256" key="5">
    <source>
        <dbReference type="ARBA" id="ARBA00022989"/>
    </source>
</evidence>
<feature type="transmembrane region" description="Helical" evidence="8">
    <location>
        <begin position="368"/>
        <end position="388"/>
    </location>
</feature>
<keyword evidence="4 8" id="KW-0812">Transmembrane</keyword>
<evidence type="ECO:0000256" key="4">
    <source>
        <dbReference type="ARBA" id="ARBA00022692"/>
    </source>
</evidence>
<dbReference type="GO" id="GO:0012505">
    <property type="term" value="C:endomembrane system"/>
    <property type="evidence" value="ECO:0007669"/>
    <property type="project" value="UniProtKB-SubCell"/>
</dbReference>
<dbReference type="PROSITE" id="PS50850">
    <property type="entry name" value="MFS"/>
    <property type="match status" value="1"/>
</dbReference>
<feature type="domain" description="Major facilitator superfamily (MFS) profile" evidence="9">
    <location>
        <begin position="70"/>
        <end position="438"/>
    </location>
</feature>
<evidence type="ECO:0000256" key="7">
    <source>
        <dbReference type="SAM" id="MobiDB-lite"/>
    </source>
</evidence>
<evidence type="ECO:0000313" key="10">
    <source>
        <dbReference type="EMBL" id="OJT08121.1"/>
    </source>
</evidence>
<feature type="transmembrane region" description="Helical" evidence="8">
    <location>
        <begin position="133"/>
        <end position="150"/>
    </location>
</feature>
<accession>A0A1M2VKH4</accession>
<dbReference type="InterPro" id="IPR020846">
    <property type="entry name" value="MFS_dom"/>
</dbReference>
<comment type="similarity">
    <text evidence="2">Belongs to the major facilitator superfamily.</text>
</comment>
<protein>
    <submittedName>
        <fullName evidence="10">Bypass of stop codon protein 6</fullName>
    </submittedName>
</protein>
<dbReference type="SUPFAM" id="SSF103473">
    <property type="entry name" value="MFS general substrate transporter"/>
    <property type="match status" value="1"/>
</dbReference>
<name>A0A1M2VKH4_TRAPU</name>
<dbReference type="Pfam" id="PF07690">
    <property type="entry name" value="MFS_1"/>
    <property type="match status" value="1"/>
</dbReference>